<name>A0A2P2GKX5_STREW</name>
<keyword evidence="1" id="KW-0489">Methyltransferase</keyword>
<dbReference type="Gene3D" id="3.40.50.150">
    <property type="entry name" value="Vaccinia Virus protein VP39"/>
    <property type="match status" value="1"/>
</dbReference>
<dbReference type="InterPro" id="IPR001077">
    <property type="entry name" value="COMT_C"/>
</dbReference>
<accession>A0A2P2GKX5</accession>
<feature type="domain" description="O-methyltransferase dimerisation" evidence="6">
    <location>
        <begin position="21"/>
        <end position="96"/>
    </location>
</feature>
<protein>
    <recommendedName>
        <fullName evidence="9">Methyltransferase</fullName>
    </recommendedName>
</protein>
<comment type="caution">
    <text evidence="7">The sequence shown here is derived from an EMBL/GenBank/DDBJ whole genome shotgun (WGS) entry which is preliminary data.</text>
</comment>
<sequence length="346" mass="36755">MDAPTSAATEQREPDFGRMFEMVTSFWVARAVHAGTVLGLPDHVAARPRTSAELATVTGTDPRSLHRLLRALAGVGVLSVDEEGRYTTTALGDTLRTDVPGSLASFVQLELGAAHHGTWGLLADSVRTGQPVFEAASGHPIWEYFERTPELADHLGKAMTGLTAMVADAVLEVFDFSSYGTVVDVGGGEGGFLSAILGAHPGTSGIVFDLPHVVANGRARIADAGLADRCELVGGSFFEKVPEGGDLYTMKWVLHDWNDESSIEILKSVRRVMPADGRLLVVDTVVPEGGGFSPSKIIDLNMMVLSGGQERTAEEFRTLLDAAGFTLTRILPTASPSSVIEAIPTR</sequence>
<dbReference type="GO" id="GO:0032259">
    <property type="term" value="P:methylation"/>
    <property type="evidence" value="ECO:0007669"/>
    <property type="project" value="UniProtKB-KW"/>
</dbReference>
<proteinExistence type="predicted"/>
<dbReference type="InterPro" id="IPR036388">
    <property type="entry name" value="WH-like_DNA-bd_sf"/>
</dbReference>
<evidence type="ECO:0008006" key="9">
    <source>
        <dbReference type="Google" id="ProtNLM"/>
    </source>
</evidence>
<dbReference type="SUPFAM" id="SSF53335">
    <property type="entry name" value="S-adenosyl-L-methionine-dependent methyltransferases"/>
    <property type="match status" value="1"/>
</dbReference>
<evidence type="ECO:0000313" key="8">
    <source>
        <dbReference type="Proteomes" id="UP000265325"/>
    </source>
</evidence>
<dbReference type="InterPro" id="IPR012967">
    <property type="entry name" value="COMT_dimerisation"/>
</dbReference>
<feature type="domain" description="O-methyltransferase C-terminal" evidence="5">
    <location>
        <begin position="119"/>
        <end position="325"/>
    </location>
</feature>
<dbReference type="OrthoDB" id="4145676at2"/>
<dbReference type="SUPFAM" id="SSF46785">
    <property type="entry name" value="Winged helix' DNA-binding domain"/>
    <property type="match status" value="1"/>
</dbReference>
<feature type="active site" description="Proton acceptor" evidence="4">
    <location>
        <position position="255"/>
    </location>
</feature>
<dbReference type="Gene3D" id="1.10.10.10">
    <property type="entry name" value="Winged helix-like DNA-binding domain superfamily/Winged helix DNA-binding domain"/>
    <property type="match status" value="1"/>
</dbReference>
<reference evidence="7 8" key="1">
    <citation type="submission" date="2015-05" db="EMBL/GenBank/DDBJ databases">
        <title>Draft Genome assembly of Streptomyces showdoensis.</title>
        <authorList>
            <person name="Thapa K.K."/>
            <person name="Metsa-Ketela M."/>
        </authorList>
    </citation>
    <scope>NUCLEOTIDE SEQUENCE [LARGE SCALE GENOMIC DNA]</scope>
    <source>
        <strain evidence="7 8">ATCC 15227</strain>
    </source>
</reference>
<dbReference type="InterPro" id="IPR016461">
    <property type="entry name" value="COMT-like"/>
</dbReference>
<dbReference type="GO" id="GO:0008171">
    <property type="term" value="F:O-methyltransferase activity"/>
    <property type="evidence" value="ECO:0007669"/>
    <property type="project" value="InterPro"/>
</dbReference>
<dbReference type="Pfam" id="PF00891">
    <property type="entry name" value="Methyltransf_2"/>
    <property type="match status" value="1"/>
</dbReference>
<dbReference type="EMBL" id="LAQS01000029">
    <property type="protein sequence ID" value="KKZ72156.1"/>
    <property type="molecule type" value="Genomic_DNA"/>
</dbReference>
<dbReference type="RefSeq" id="WP_046909111.1">
    <property type="nucleotide sequence ID" value="NZ_BAAAXG010000026.1"/>
</dbReference>
<evidence type="ECO:0000256" key="3">
    <source>
        <dbReference type="ARBA" id="ARBA00022691"/>
    </source>
</evidence>
<dbReference type="InterPro" id="IPR036390">
    <property type="entry name" value="WH_DNA-bd_sf"/>
</dbReference>
<keyword evidence="8" id="KW-1185">Reference proteome</keyword>
<evidence type="ECO:0000259" key="5">
    <source>
        <dbReference type="Pfam" id="PF00891"/>
    </source>
</evidence>
<dbReference type="InterPro" id="IPR029063">
    <property type="entry name" value="SAM-dependent_MTases_sf"/>
</dbReference>
<dbReference type="Gene3D" id="1.10.287.1350">
    <property type="match status" value="1"/>
</dbReference>
<evidence type="ECO:0000256" key="2">
    <source>
        <dbReference type="ARBA" id="ARBA00022679"/>
    </source>
</evidence>
<dbReference type="PIRSF" id="PIRSF005739">
    <property type="entry name" value="O-mtase"/>
    <property type="match status" value="1"/>
</dbReference>
<dbReference type="AlphaFoldDB" id="A0A2P2GKX5"/>
<gene>
    <name evidence="7" type="ORF">VO63_19360</name>
</gene>
<evidence type="ECO:0000259" key="6">
    <source>
        <dbReference type="Pfam" id="PF08100"/>
    </source>
</evidence>
<dbReference type="Pfam" id="PF08100">
    <property type="entry name" value="Dimerisation"/>
    <property type="match status" value="1"/>
</dbReference>
<evidence type="ECO:0000256" key="4">
    <source>
        <dbReference type="PIRSR" id="PIRSR005739-1"/>
    </source>
</evidence>
<dbReference type="PANTHER" id="PTHR43712:SF2">
    <property type="entry name" value="O-METHYLTRANSFERASE CICE"/>
    <property type="match status" value="1"/>
</dbReference>
<dbReference type="PROSITE" id="PS51683">
    <property type="entry name" value="SAM_OMT_II"/>
    <property type="match status" value="1"/>
</dbReference>
<dbReference type="GO" id="GO:0046983">
    <property type="term" value="F:protein dimerization activity"/>
    <property type="evidence" value="ECO:0007669"/>
    <property type="project" value="InterPro"/>
</dbReference>
<evidence type="ECO:0000313" key="7">
    <source>
        <dbReference type="EMBL" id="KKZ72156.1"/>
    </source>
</evidence>
<dbReference type="Proteomes" id="UP000265325">
    <property type="component" value="Unassembled WGS sequence"/>
</dbReference>
<evidence type="ECO:0000256" key="1">
    <source>
        <dbReference type="ARBA" id="ARBA00022603"/>
    </source>
</evidence>
<keyword evidence="2" id="KW-0808">Transferase</keyword>
<keyword evidence="3" id="KW-0949">S-adenosyl-L-methionine</keyword>
<dbReference type="PANTHER" id="PTHR43712">
    <property type="entry name" value="PUTATIVE (AFU_ORTHOLOGUE AFUA_4G14580)-RELATED"/>
    <property type="match status" value="1"/>
</dbReference>
<organism evidence="7 8">
    <name type="scientific">Streptomyces showdoensis</name>
    <dbReference type="NCBI Taxonomy" id="68268"/>
    <lineage>
        <taxon>Bacteria</taxon>
        <taxon>Bacillati</taxon>
        <taxon>Actinomycetota</taxon>
        <taxon>Actinomycetes</taxon>
        <taxon>Kitasatosporales</taxon>
        <taxon>Streptomycetaceae</taxon>
        <taxon>Streptomyces</taxon>
    </lineage>
</organism>